<gene>
    <name evidence="3" type="ORF">IDH44_26040</name>
</gene>
<evidence type="ECO:0000256" key="1">
    <source>
        <dbReference type="SAM" id="Phobius"/>
    </source>
</evidence>
<dbReference type="RefSeq" id="WP_190921741.1">
    <property type="nucleotide sequence ID" value="NZ_JACXIZ010000085.1"/>
</dbReference>
<dbReference type="Pfam" id="PF25425">
    <property type="entry name" value="YfjL_N"/>
    <property type="match status" value="1"/>
</dbReference>
<feature type="transmembrane region" description="Helical" evidence="1">
    <location>
        <begin position="12"/>
        <end position="28"/>
    </location>
</feature>
<keyword evidence="1" id="KW-0812">Transmembrane</keyword>
<dbReference type="InterPro" id="IPR057359">
    <property type="entry name" value="YfjL_N"/>
</dbReference>
<comment type="caution">
    <text evidence="3">The sequence shown here is derived from an EMBL/GenBank/DDBJ whole genome shotgun (WGS) entry which is preliminary data.</text>
</comment>
<evidence type="ECO:0000313" key="3">
    <source>
        <dbReference type="EMBL" id="MBD2848646.1"/>
    </source>
</evidence>
<reference evidence="3" key="1">
    <citation type="submission" date="2020-09" db="EMBL/GenBank/DDBJ databases">
        <title>A novel bacterium of genus Paenibacillus, isolated from South China Sea.</title>
        <authorList>
            <person name="Huang H."/>
            <person name="Mo K."/>
            <person name="Hu Y."/>
        </authorList>
    </citation>
    <scope>NUCLEOTIDE SEQUENCE</scope>
    <source>
        <strain evidence="3">IB182496</strain>
    </source>
</reference>
<accession>A0A927BZB2</accession>
<evidence type="ECO:0000313" key="4">
    <source>
        <dbReference type="Proteomes" id="UP000621560"/>
    </source>
</evidence>
<keyword evidence="1" id="KW-0472">Membrane</keyword>
<dbReference type="EMBL" id="JACXIZ010000085">
    <property type="protein sequence ID" value="MBD2848646.1"/>
    <property type="molecule type" value="Genomic_DNA"/>
</dbReference>
<keyword evidence="1" id="KW-1133">Transmembrane helix</keyword>
<dbReference type="AlphaFoldDB" id="A0A927BZB2"/>
<feature type="domain" description="YfjL-like N-terminal" evidence="2">
    <location>
        <begin position="13"/>
        <end position="73"/>
    </location>
</feature>
<sequence>MKVLRKIKKALPLLIFLSILWGILYFFIGNPIKYYTLKNEFRSYLEETYDQEFTVGRITFDMMHRSYHSSATDSEGVDFYVGQDNKTKQIEDAYEYELERLKNGER</sequence>
<evidence type="ECO:0000259" key="2">
    <source>
        <dbReference type="Pfam" id="PF25425"/>
    </source>
</evidence>
<keyword evidence="4" id="KW-1185">Reference proteome</keyword>
<proteinExistence type="predicted"/>
<protein>
    <recommendedName>
        <fullName evidence="2">YfjL-like N-terminal domain-containing protein</fullName>
    </recommendedName>
</protein>
<name>A0A927BZB2_9BACL</name>
<organism evidence="3 4">
    <name type="scientific">Paenibacillus sabuli</name>
    <dbReference type="NCBI Taxonomy" id="2772509"/>
    <lineage>
        <taxon>Bacteria</taxon>
        <taxon>Bacillati</taxon>
        <taxon>Bacillota</taxon>
        <taxon>Bacilli</taxon>
        <taxon>Bacillales</taxon>
        <taxon>Paenibacillaceae</taxon>
        <taxon>Paenibacillus</taxon>
    </lineage>
</organism>
<dbReference type="Proteomes" id="UP000621560">
    <property type="component" value="Unassembled WGS sequence"/>
</dbReference>